<dbReference type="PANTHER" id="PTHR34875:SF6">
    <property type="entry name" value="UPF0237 PROTEIN MJ1558"/>
    <property type="match status" value="1"/>
</dbReference>
<feature type="domain" description="ACT" evidence="1">
    <location>
        <begin position="92"/>
        <end position="171"/>
    </location>
</feature>
<sequence length="176" mass="19505">MENWFMLSMVGKDQPGIVARLSASLCKAGCNLGESSMAALSDNFTIMMMVHWEGRQEELVNVVQPISDNLGLTFNVHPVPGKLEHHRQPDIRVSIYAEDRKGIIEDATTALADAGLNILHLDSNFDEETGSVHPVFYLHIEGTLSRGIEPVEQALDILCEEKQMNIQLIPVNPSIK</sequence>
<dbReference type="Pfam" id="PF13740">
    <property type="entry name" value="ACT_6"/>
    <property type="match status" value="1"/>
</dbReference>
<reference evidence="2 3" key="1">
    <citation type="submission" date="2022-09" db="EMBL/GenBank/DDBJ databases">
        <authorList>
            <person name="Kop L."/>
        </authorList>
    </citation>
    <scope>NUCLEOTIDE SEQUENCE [LARGE SCALE GENOMIC DNA]</scope>
    <source>
        <strain evidence="2 3">347</strain>
    </source>
</reference>
<evidence type="ECO:0000313" key="3">
    <source>
        <dbReference type="Proteomes" id="UP001157733"/>
    </source>
</evidence>
<name>A0ABM9HFP1_9BACT</name>
<dbReference type="InterPro" id="IPR050990">
    <property type="entry name" value="UPF0237/GcvR_regulator"/>
</dbReference>
<dbReference type="Pfam" id="PF01842">
    <property type="entry name" value="ACT"/>
    <property type="match status" value="1"/>
</dbReference>
<accession>A0ABM9HFP1</accession>
<keyword evidence="3" id="KW-1185">Reference proteome</keyword>
<dbReference type="InterPro" id="IPR045865">
    <property type="entry name" value="ACT-like_dom_sf"/>
</dbReference>
<dbReference type="PROSITE" id="PS51671">
    <property type="entry name" value="ACT"/>
    <property type="match status" value="1"/>
</dbReference>
<dbReference type="RefSeq" id="WP_282011700.1">
    <property type="nucleotide sequence ID" value="NZ_OX336137.1"/>
</dbReference>
<evidence type="ECO:0000259" key="1">
    <source>
        <dbReference type="PROSITE" id="PS51671"/>
    </source>
</evidence>
<protein>
    <submittedName>
        <fullName evidence="2">Glycine cleavage system transcriptional antiactivator GcvR</fullName>
    </submittedName>
</protein>
<evidence type="ECO:0000313" key="2">
    <source>
        <dbReference type="EMBL" id="CAI2718826.1"/>
    </source>
</evidence>
<dbReference type="PANTHER" id="PTHR34875">
    <property type="entry name" value="UPF0237 PROTEIN MJ1558"/>
    <property type="match status" value="1"/>
</dbReference>
<gene>
    <name evidence="2" type="ORF">NSPWAT_1970</name>
</gene>
<dbReference type="InterPro" id="IPR002912">
    <property type="entry name" value="ACT_dom"/>
</dbReference>
<organism evidence="2 3">
    <name type="scientific">Nitrospina watsonii</name>
    <dbReference type="NCBI Taxonomy" id="1323948"/>
    <lineage>
        <taxon>Bacteria</taxon>
        <taxon>Pseudomonadati</taxon>
        <taxon>Nitrospinota/Tectimicrobiota group</taxon>
        <taxon>Nitrospinota</taxon>
        <taxon>Nitrospinia</taxon>
        <taxon>Nitrospinales</taxon>
        <taxon>Nitrospinaceae</taxon>
        <taxon>Nitrospina</taxon>
    </lineage>
</organism>
<dbReference type="Proteomes" id="UP001157733">
    <property type="component" value="Chromosome"/>
</dbReference>
<proteinExistence type="predicted"/>
<dbReference type="EMBL" id="OX336137">
    <property type="protein sequence ID" value="CAI2718826.1"/>
    <property type="molecule type" value="Genomic_DNA"/>
</dbReference>
<dbReference type="SUPFAM" id="SSF55021">
    <property type="entry name" value="ACT-like"/>
    <property type="match status" value="2"/>
</dbReference>
<dbReference type="Gene3D" id="3.30.70.260">
    <property type="match status" value="2"/>
</dbReference>